<dbReference type="SMART" id="SM00595">
    <property type="entry name" value="MADF"/>
    <property type="match status" value="1"/>
</dbReference>
<protein>
    <recommendedName>
        <fullName evidence="2">MADF domain-containing protein</fullName>
    </recommendedName>
</protein>
<dbReference type="PANTHER" id="PTHR21505:SF12">
    <property type="entry name" value="MADF DOMAIN-CONTAINING PROTEIN-RELATED"/>
    <property type="match status" value="1"/>
</dbReference>
<dbReference type="InParanoid" id="A0A7M7MGD3"/>
<dbReference type="GeneID" id="111249800"/>
<accession>A0A7M7MGD3</accession>
<dbReference type="PROSITE" id="PS51029">
    <property type="entry name" value="MADF"/>
    <property type="match status" value="1"/>
</dbReference>
<feature type="region of interest" description="Disordered" evidence="1">
    <location>
        <begin position="400"/>
        <end position="488"/>
    </location>
</feature>
<name>A0A7M7MGD3_VARDE</name>
<dbReference type="KEGG" id="vde:111249800"/>
<feature type="compositionally biased region" description="Low complexity" evidence="1">
    <location>
        <begin position="426"/>
        <end position="440"/>
    </location>
</feature>
<evidence type="ECO:0000256" key="1">
    <source>
        <dbReference type="SAM" id="MobiDB-lite"/>
    </source>
</evidence>
<organism evidence="3 4">
    <name type="scientific">Varroa destructor</name>
    <name type="common">Honeybee mite</name>
    <dbReference type="NCBI Taxonomy" id="109461"/>
    <lineage>
        <taxon>Eukaryota</taxon>
        <taxon>Metazoa</taxon>
        <taxon>Ecdysozoa</taxon>
        <taxon>Arthropoda</taxon>
        <taxon>Chelicerata</taxon>
        <taxon>Arachnida</taxon>
        <taxon>Acari</taxon>
        <taxon>Parasitiformes</taxon>
        <taxon>Mesostigmata</taxon>
        <taxon>Gamasina</taxon>
        <taxon>Dermanyssoidea</taxon>
        <taxon>Varroidae</taxon>
        <taxon>Varroa</taxon>
    </lineage>
</organism>
<dbReference type="PANTHER" id="PTHR21505">
    <property type="entry name" value="MADF DOMAIN-CONTAINING PROTEIN-RELATED"/>
    <property type="match status" value="1"/>
</dbReference>
<feature type="compositionally biased region" description="Acidic residues" evidence="1">
    <location>
        <begin position="400"/>
        <end position="411"/>
    </location>
</feature>
<reference evidence="3" key="1">
    <citation type="submission" date="2021-01" db="UniProtKB">
        <authorList>
            <consortium name="EnsemblMetazoa"/>
        </authorList>
    </citation>
    <scope>IDENTIFICATION</scope>
</reference>
<dbReference type="InterPro" id="IPR006578">
    <property type="entry name" value="MADF-dom"/>
</dbReference>
<dbReference type="EnsemblMetazoa" id="XM_022804130">
    <property type="protein sequence ID" value="XP_022659865"/>
    <property type="gene ID" value="LOC111249800"/>
</dbReference>
<feature type="domain" description="MADF" evidence="2">
    <location>
        <begin position="230"/>
        <end position="319"/>
    </location>
</feature>
<feature type="compositionally biased region" description="Basic and acidic residues" evidence="1">
    <location>
        <begin position="476"/>
        <end position="488"/>
    </location>
</feature>
<feature type="compositionally biased region" description="Acidic residues" evidence="1">
    <location>
        <begin position="585"/>
        <end position="594"/>
    </location>
</feature>
<feature type="region of interest" description="Disordered" evidence="1">
    <location>
        <begin position="541"/>
        <end position="594"/>
    </location>
</feature>
<dbReference type="Pfam" id="PF10545">
    <property type="entry name" value="MADF_DNA_bdg"/>
    <property type="match status" value="1"/>
</dbReference>
<evidence type="ECO:0000313" key="3">
    <source>
        <dbReference type="EnsemblMetazoa" id="XP_022659865"/>
    </source>
</evidence>
<dbReference type="RefSeq" id="XP_022659865.1">
    <property type="nucleotide sequence ID" value="XM_022804130.1"/>
</dbReference>
<proteinExistence type="predicted"/>
<dbReference type="Proteomes" id="UP000594260">
    <property type="component" value="Unplaced"/>
</dbReference>
<feature type="compositionally biased region" description="Basic and acidic residues" evidence="1">
    <location>
        <begin position="541"/>
        <end position="584"/>
    </location>
</feature>
<evidence type="ECO:0000313" key="4">
    <source>
        <dbReference type="Proteomes" id="UP000594260"/>
    </source>
</evidence>
<keyword evidence="4" id="KW-1185">Reference proteome</keyword>
<dbReference type="AlphaFoldDB" id="A0A7M7MGD3"/>
<dbReference type="OrthoDB" id="6147983at2759"/>
<sequence>MPLQQQYSSIELERERTQCRMMAQTDLASKGKSMRNVRREVDKLAETCQQFYRNVTLKVVQLSECIVDALLSRAHEHGQALNSACDPMNKPYVDKLISSLRLLAVLKLRCRAENKENKVLAIACDDPSDLSAQHQLITNGESARSISEVSTEEIIPGLAKQFGLAFQGLPTMDTKSTRKSDKLKMDSSFNSTLNNSLSLIPLNDGNQSPLQLTKDKEYVGNPEKYYSVEDFIELVKATPYLYDKYHRLYRDSHIKDVRWAEIGSRYAMTGPQMVKKWTHIRDRYKRILNEVMVKQARGEHFQPSWKFFDVLHGMLCKNYSSTNIPVTPTQKNTQAGAGAVSPGSISPITTINFANAAQLYSAALQQAAMNQSLNSTQGLEPGSDKDEIIAADFMVTETHFEDDQDHDEDHDDKELDGEHDKEMDDAASSSSGNDAQSHHSLTSHKENAAPPPPAPKRTDSGDAPPPKKRKNSASASEHDSGCETNKDDNKDFIEHFVNYIGGRIRTHDKVQQLYVVNKIHQALFDFEMELVSKRSGATEKEMKELREMQSQAKEQKEAKQKADTKKSDASEEKESERDELRSEKDNEDTEEETE</sequence>
<evidence type="ECO:0000259" key="2">
    <source>
        <dbReference type="PROSITE" id="PS51029"/>
    </source>
</evidence>
<feature type="compositionally biased region" description="Basic and acidic residues" evidence="1">
    <location>
        <begin position="412"/>
        <end position="424"/>
    </location>
</feature>